<dbReference type="GO" id="GO:0003700">
    <property type="term" value="F:DNA-binding transcription factor activity"/>
    <property type="evidence" value="ECO:0007669"/>
    <property type="project" value="TreeGrafter"/>
</dbReference>
<name>A0A516KD46_9BACI</name>
<dbReference type="CDD" id="cd00093">
    <property type="entry name" value="HTH_XRE"/>
    <property type="match status" value="1"/>
</dbReference>
<evidence type="ECO:0000256" key="3">
    <source>
        <dbReference type="ARBA" id="ARBA00023163"/>
    </source>
</evidence>
<protein>
    <submittedName>
        <fullName evidence="5">Helix-turn-helix transcriptional regulator</fullName>
    </submittedName>
</protein>
<keyword evidence="6" id="KW-1185">Reference proteome</keyword>
<dbReference type="SMART" id="SM00530">
    <property type="entry name" value="HTH_XRE"/>
    <property type="match status" value="1"/>
</dbReference>
<dbReference type="InterPro" id="IPR050807">
    <property type="entry name" value="TransReg_Diox_bact_type"/>
</dbReference>
<feature type="domain" description="HTH cro/C1-type" evidence="4">
    <location>
        <begin position="14"/>
        <end position="68"/>
    </location>
</feature>
<dbReference type="PANTHER" id="PTHR46797:SF23">
    <property type="entry name" value="HTH-TYPE TRANSCRIPTIONAL REGULATOR SUTR"/>
    <property type="match status" value="1"/>
</dbReference>
<dbReference type="OrthoDB" id="9814553at2"/>
<dbReference type="PANTHER" id="PTHR46797">
    <property type="entry name" value="HTH-TYPE TRANSCRIPTIONAL REGULATOR"/>
    <property type="match status" value="1"/>
</dbReference>
<organism evidence="5 6">
    <name type="scientific">Radiobacillus deserti</name>
    <dbReference type="NCBI Taxonomy" id="2594883"/>
    <lineage>
        <taxon>Bacteria</taxon>
        <taxon>Bacillati</taxon>
        <taxon>Bacillota</taxon>
        <taxon>Bacilli</taxon>
        <taxon>Bacillales</taxon>
        <taxon>Bacillaceae</taxon>
        <taxon>Radiobacillus</taxon>
    </lineage>
</organism>
<evidence type="ECO:0000313" key="6">
    <source>
        <dbReference type="Proteomes" id="UP000315215"/>
    </source>
</evidence>
<dbReference type="PROSITE" id="PS50943">
    <property type="entry name" value="HTH_CROC1"/>
    <property type="match status" value="1"/>
</dbReference>
<evidence type="ECO:0000313" key="5">
    <source>
        <dbReference type="EMBL" id="QDP39319.1"/>
    </source>
</evidence>
<keyword evidence="2" id="KW-0238">DNA-binding</keyword>
<gene>
    <name evidence="5" type="ORF">FN924_03400</name>
</gene>
<dbReference type="Gene3D" id="1.10.260.40">
    <property type="entry name" value="lambda repressor-like DNA-binding domains"/>
    <property type="match status" value="1"/>
</dbReference>
<dbReference type="GO" id="GO:0003677">
    <property type="term" value="F:DNA binding"/>
    <property type="evidence" value="ECO:0007669"/>
    <property type="project" value="UniProtKB-KW"/>
</dbReference>
<dbReference type="GO" id="GO:0005829">
    <property type="term" value="C:cytosol"/>
    <property type="evidence" value="ECO:0007669"/>
    <property type="project" value="TreeGrafter"/>
</dbReference>
<dbReference type="RefSeq" id="WP_143892069.1">
    <property type="nucleotide sequence ID" value="NZ_CP041666.1"/>
</dbReference>
<sequence>MPNKALASVIGERLRTLRKERNLSQEDLANISSLHPTYVGQLERGEKNATIETLEKVTKGLGVSLEEFFRFTETNGDKKDEVIAQLNTLLNNVTDEDQEVIMKIIQVLIDWRERTH</sequence>
<evidence type="ECO:0000256" key="2">
    <source>
        <dbReference type="ARBA" id="ARBA00023125"/>
    </source>
</evidence>
<dbReference type="AlphaFoldDB" id="A0A516KD46"/>
<dbReference type="InterPro" id="IPR001387">
    <property type="entry name" value="Cro/C1-type_HTH"/>
</dbReference>
<dbReference type="Proteomes" id="UP000315215">
    <property type="component" value="Chromosome"/>
</dbReference>
<evidence type="ECO:0000256" key="1">
    <source>
        <dbReference type="ARBA" id="ARBA00023015"/>
    </source>
</evidence>
<dbReference type="Pfam" id="PF01381">
    <property type="entry name" value="HTH_3"/>
    <property type="match status" value="1"/>
</dbReference>
<proteinExistence type="predicted"/>
<dbReference type="InterPro" id="IPR010982">
    <property type="entry name" value="Lambda_DNA-bd_dom_sf"/>
</dbReference>
<evidence type="ECO:0000259" key="4">
    <source>
        <dbReference type="PROSITE" id="PS50943"/>
    </source>
</evidence>
<reference evidence="5 6" key="1">
    <citation type="submission" date="2019-07" db="EMBL/GenBank/DDBJ databases">
        <authorList>
            <person name="Li J."/>
        </authorList>
    </citation>
    <scope>NUCLEOTIDE SEQUENCE [LARGE SCALE GENOMIC DNA]</scope>
    <source>
        <strain evidence="5 6">TKL69</strain>
    </source>
</reference>
<accession>A0A516KD46</accession>
<keyword evidence="3" id="KW-0804">Transcription</keyword>
<dbReference type="SUPFAM" id="SSF47413">
    <property type="entry name" value="lambda repressor-like DNA-binding domains"/>
    <property type="match status" value="1"/>
</dbReference>
<keyword evidence="1" id="KW-0805">Transcription regulation</keyword>
<dbReference type="EMBL" id="CP041666">
    <property type="protein sequence ID" value="QDP39319.1"/>
    <property type="molecule type" value="Genomic_DNA"/>
</dbReference>
<dbReference type="KEGG" id="aqt:FN924_03400"/>